<keyword evidence="1" id="KW-0472">Membrane</keyword>
<protein>
    <recommendedName>
        <fullName evidence="4">DUF5808 domain-containing protein</fullName>
    </recommendedName>
</protein>
<evidence type="ECO:0000313" key="3">
    <source>
        <dbReference type="Proteomes" id="UP001338137"/>
    </source>
</evidence>
<comment type="caution">
    <text evidence="2">The sequence shown here is derived from an EMBL/GenBank/DDBJ whole genome shotgun (WGS) entry which is preliminary data.</text>
</comment>
<dbReference type="Proteomes" id="UP001338137">
    <property type="component" value="Unassembled WGS sequence"/>
</dbReference>
<proteinExistence type="predicted"/>
<dbReference type="EMBL" id="JARLKY010000047">
    <property type="protein sequence ID" value="MEC0229224.1"/>
    <property type="molecule type" value="Genomic_DNA"/>
</dbReference>
<evidence type="ECO:0008006" key="4">
    <source>
        <dbReference type="Google" id="ProtNLM"/>
    </source>
</evidence>
<reference evidence="2 3" key="1">
    <citation type="submission" date="2023-03" db="EMBL/GenBank/DDBJ databases">
        <title>Bacillus Genome Sequencing.</title>
        <authorList>
            <person name="Dunlap C."/>
        </authorList>
    </citation>
    <scope>NUCLEOTIDE SEQUENCE [LARGE SCALE GENOMIC DNA]</scope>
    <source>
        <strain evidence="2 3">BD-533</strain>
    </source>
</reference>
<accession>A0ABU6G903</accession>
<sequence length="94" mass="10672">MESDSDKKKEHREITYQVGWKKGKIAWNEGATDALAVKDNHAAVNDHKAEDQHLQLIWRPALNLPDGLMFPILFALPILCFSLTLILMYGLRNG</sequence>
<gene>
    <name evidence="2" type="ORF">P4I72_19030</name>
</gene>
<keyword evidence="1" id="KW-0812">Transmembrane</keyword>
<keyword evidence="3" id="KW-1185">Reference proteome</keyword>
<organism evidence="2 3">
    <name type="scientific">Paenibacillus alba</name>
    <dbReference type="NCBI Taxonomy" id="1197127"/>
    <lineage>
        <taxon>Bacteria</taxon>
        <taxon>Bacillati</taxon>
        <taxon>Bacillota</taxon>
        <taxon>Bacilli</taxon>
        <taxon>Bacillales</taxon>
        <taxon>Paenibacillaceae</taxon>
        <taxon>Paenibacillus</taxon>
    </lineage>
</organism>
<evidence type="ECO:0000313" key="2">
    <source>
        <dbReference type="EMBL" id="MEC0229224.1"/>
    </source>
</evidence>
<dbReference type="RefSeq" id="WP_326073339.1">
    <property type="nucleotide sequence ID" value="NZ_JARLKY010000047.1"/>
</dbReference>
<name>A0ABU6G903_9BACL</name>
<keyword evidence="1" id="KW-1133">Transmembrane helix</keyword>
<evidence type="ECO:0000256" key="1">
    <source>
        <dbReference type="SAM" id="Phobius"/>
    </source>
</evidence>
<feature type="transmembrane region" description="Helical" evidence="1">
    <location>
        <begin position="68"/>
        <end position="91"/>
    </location>
</feature>